<evidence type="ECO:0000256" key="7">
    <source>
        <dbReference type="ARBA" id="ARBA00022859"/>
    </source>
</evidence>
<keyword evidence="12" id="KW-1185">Reference proteome</keyword>
<evidence type="ECO:0000256" key="2">
    <source>
        <dbReference type="ARBA" id="ARBA00004177"/>
    </source>
</evidence>
<dbReference type="GO" id="GO:0005765">
    <property type="term" value="C:lysosomal membrane"/>
    <property type="evidence" value="ECO:0007669"/>
    <property type="project" value="UniProtKB-SubCell"/>
</dbReference>
<evidence type="ECO:0000256" key="4">
    <source>
        <dbReference type="ARBA" id="ARBA00022723"/>
    </source>
</evidence>
<gene>
    <name evidence="11" type="primary">marchf1</name>
</gene>
<evidence type="ECO:0000256" key="9">
    <source>
        <dbReference type="SAM" id="Phobius"/>
    </source>
</evidence>
<evidence type="ECO:0000259" key="10">
    <source>
        <dbReference type="PROSITE" id="PS51292"/>
    </source>
</evidence>
<accession>A0A672S8J0</accession>
<evidence type="ECO:0000256" key="3">
    <source>
        <dbReference type="ARBA" id="ARBA00004656"/>
    </source>
</evidence>
<keyword evidence="4" id="KW-0479">Metal-binding</keyword>
<evidence type="ECO:0000256" key="8">
    <source>
        <dbReference type="SAM" id="MobiDB-lite"/>
    </source>
</evidence>
<keyword evidence="9" id="KW-1133">Transmembrane helix</keyword>
<feature type="compositionally biased region" description="Basic and acidic residues" evidence="8">
    <location>
        <begin position="146"/>
        <end position="157"/>
    </location>
</feature>
<name>A0A672S8J0_SINGR</name>
<reference evidence="11" key="2">
    <citation type="submission" date="2025-09" db="UniProtKB">
        <authorList>
            <consortium name="Ensembl"/>
        </authorList>
    </citation>
    <scope>IDENTIFICATION</scope>
</reference>
<organism evidence="11 12">
    <name type="scientific">Sinocyclocheilus grahami</name>
    <name type="common">Dianchi golden-line fish</name>
    <name type="synonym">Barbus grahami</name>
    <dbReference type="NCBI Taxonomy" id="75366"/>
    <lineage>
        <taxon>Eukaryota</taxon>
        <taxon>Metazoa</taxon>
        <taxon>Chordata</taxon>
        <taxon>Craniata</taxon>
        <taxon>Vertebrata</taxon>
        <taxon>Euteleostomi</taxon>
        <taxon>Actinopterygii</taxon>
        <taxon>Neopterygii</taxon>
        <taxon>Teleostei</taxon>
        <taxon>Ostariophysi</taxon>
        <taxon>Cypriniformes</taxon>
        <taxon>Cyprinidae</taxon>
        <taxon>Cyprininae</taxon>
        <taxon>Sinocyclocheilus</taxon>
    </lineage>
</organism>
<dbReference type="Ensembl" id="ENSSGRT00000103637.1">
    <property type="protein sequence ID" value="ENSSGRP00000097410.1"/>
    <property type="gene ID" value="ENSSGRG00000048638.1"/>
</dbReference>
<keyword evidence="6" id="KW-0862">Zinc</keyword>
<keyword evidence="9" id="KW-0472">Membrane</keyword>
<evidence type="ECO:0000313" key="12">
    <source>
        <dbReference type="Proteomes" id="UP000472262"/>
    </source>
</evidence>
<proteinExistence type="predicted"/>
<dbReference type="Proteomes" id="UP000472262">
    <property type="component" value="Unassembled WGS sequence"/>
</dbReference>
<feature type="domain" description="RING-CH-type" evidence="10">
    <location>
        <begin position="31"/>
        <end position="92"/>
    </location>
</feature>
<dbReference type="InterPro" id="IPR011016">
    <property type="entry name" value="Znf_RING-CH"/>
</dbReference>
<dbReference type="InterPro" id="IPR013083">
    <property type="entry name" value="Znf_RING/FYVE/PHD"/>
</dbReference>
<dbReference type="Pfam" id="PF12906">
    <property type="entry name" value="RINGv"/>
    <property type="match status" value="1"/>
</dbReference>
<feature type="region of interest" description="Disordered" evidence="8">
    <location>
        <begin position="146"/>
        <end position="166"/>
    </location>
</feature>
<evidence type="ECO:0000256" key="5">
    <source>
        <dbReference type="ARBA" id="ARBA00022771"/>
    </source>
</evidence>
<comment type="subcellular location">
    <subcellularLocation>
        <location evidence="1">Endomembrane system</location>
        <topology evidence="1">Multi-pass membrane protein</topology>
    </subcellularLocation>
    <subcellularLocation>
        <location evidence="2">Endosome</location>
    </subcellularLocation>
    <subcellularLocation>
        <location evidence="3">Lysosome membrane</location>
    </subcellularLocation>
</comment>
<evidence type="ECO:0000256" key="1">
    <source>
        <dbReference type="ARBA" id="ARBA00004127"/>
    </source>
</evidence>
<dbReference type="SUPFAM" id="SSF57850">
    <property type="entry name" value="RING/U-box"/>
    <property type="match status" value="1"/>
</dbReference>
<dbReference type="PROSITE" id="PS51292">
    <property type="entry name" value="ZF_RING_CH"/>
    <property type="match status" value="1"/>
</dbReference>
<dbReference type="Gene3D" id="3.30.40.10">
    <property type="entry name" value="Zinc/RING finger domain, C3HC4 (zinc finger)"/>
    <property type="match status" value="1"/>
</dbReference>
<reference evidence="11" key="1">
    <citation type="submission" date="2025-08" db="UniProtKB">
        <authorList>
            <consortium name="Ensembl"/>
        </authorList>
    </citation>
    <scope>IDENTIFICATION</scope>
</reference>
<dbReference type="GO" id="GO:0002376">
    <property type="term" value="P:immune system process"/>
    <property type="evidence" value="ECO:0007669"/>
    <property type="project" value="UniProtKB-KW"/>
</dbReference>
<dbReference type="PANTHER" id="PTHR45981">
    <property type="entry name" value="LD02310P"/>
    <property type="match status" value="1"/>
</dbReference>
<keyword evidence="7" id="KW-0391">Immunity</keyword>
<evidence type="ECO:0000313" key="11">
    <source>
        <dbReference type="Ensembl" id="ENSSGRP00000097410.1"/>
    </source>
</evidence>
<feature type="transmembrane region" description="Helical" evidence="9">
    <location>
        <begin position="114"/>
        <end position="136"/>
    </location>
</feature>
<evidence type="ECO:0000256" key="6">
    <source>
        <dbReference type="ARBA" id="ARBA00022833"/>
    </source>
</evidence>
<sequence>ANTRKRIPVRNGTPLSSCLSTQTRDRRRTSRRCARVPTPGICHCEGDEECALITPCRCTGSLRFVHQGCLHQWIKSSDTRCCELCKYAFIMETHLKPLRKWEKLQMSTSERRKIFCSVTFHLAAVVCVIWSLYVLIDRTTEEIRQGKNNGKHTDKNMQKSVRAINQ</sequence>
<keyword evidence="9" id="KW-0812">Transmembrane</keyword>
<dbReference type="GO" id="GO:0005768">
    <property type="term" value="C:endosome"/>
    <property type="evidence" value="ECO:0007669"/>
    <property type="project" value="UniProtKB-SubCell"/>
</dbReference>
<protein>
    <recommendedName>
        <fullName evidence="10">RING-CH-type domain-containing protein</fullName>
    </recommendedName>
</protein>
<keyword evidence="5" id="KW-0863">Zinc-finger</keyword>
<dbReference type="GO" id="GO:0008270">
    <property type="term" value="F:zinc ion binding"/>
    <property type="evidence" value="ECO:0007669"/>
    <property type="project" value="UniProtKB-KW"/>
</dbReference>
<dbReference type="AlphaFoldDB" id="A0A672S8J0"/>
<dbReference type="SMART" id="SM00744">
    <property type="entry name" value="RINGv"/>
    <property type="match status" value="1"/>
</dbReference>